<proteinExistence type="inferred from homology"/>
<organism evidence="10 11">
    <name type="scientific">Micrococcus terreus</name>
    <dbReference type="NCBI Taxonomy" id="574650"/>
    <lineage>
        <taxon>Bacteria</taxon>
        <taxon>Bacillati</taxon>
        <taxon>Actinomycetota</taxon>
        <taxon>Actinomycetes</taxon>
        <taxon>Micrococcales</taxon>
        <taxon>Micrococcaceae</taxon>
        <taxon>Micrococcus</taxon>
    </lineage>
</organism>
<accession>A0A1I7MJ12</accession>
<keyword evidence="6 9" id="KW-0769">Symport</keyword>
<dbReference type="PROSITE" id="PS00873">
    <property type="entry name" value="NA_ALANINE_SYMP"/>
    <property type="match status" value="1"/>
</dbReference>
<feature type="transmembrane region" description="Helical" evidence="9">
    <location>
        <begin position="395"/>
        <end position="415"/>
    </location>
</feature>
<evidence type="ECO:0000313" key="10">
    <source>
        <dbReference type="EMBL" id="SFV21907.1"/>
    </source>
</evidence>
<name>A0A1I7MJ12_9MICC</name>
<evidence type="ECO:0000313" key="11">
    <source>
        <dbReference type="Proteomes" id="UP000198881"/>
    </source>
</evidence>
<feature type="transmembrane region" description="Helical" evidence="9">
    <location>
        <begin position="243"/>
        <end position="266"/>
    </location>
</feature>
<dbReference type="FunFam" id="1.20.1740.10:FF:000004">
    <property type="entry name" value="Sodium:alanine symporter family protein"/>
    <property type="match status" value="1"/>
</dbReference>
<keyword evidence="11" id="KW-1185">Reference proteome</keyword>
<keyword evidence="7 9" id="KW-1133">Transmembrane helix</keyword>
<keyword evidence="5 9" id="KW-0812">Transmembrane</keyword>
<evidence type="ECO:0000256" key="1">
    <source>
        <dbReference type="ARBA" id="ARBA00004651"/>
    </source>
</evidence>
<evidence type="ECO:0000256" key="5">
    <source>
        <dbReference type="ARBA" id="ARBA00022692"/>
    </source>
</evidence>
<feature type="transmembrane region" description="Helical" evidence="9">
    <location>
        <begin position="188"/>
        <end position="207"/>
    </location>
</feature>
<dbReference type="EMBL" id="FPCG01000003">
    <property type="protein sequence ID" value="SFV21907.1"/>
    <property type="molecule type" value="Genomic_DNA"/>
</dbReference>
<dbReference type="GO" id="GO:0005886">
    <property type="term" value="C:plasma membrane"/>
    <property type="evidence" value="ECO:0007669"/>
    <property type="project" value="UniProtKB-SubCell"/>
</dbReference>
<evidence type="ECO:0000256" key="2">
    <source>
        <dbReference type="ARBA" id="ARBA00009261"/>
    </source>
</evidence>
<feature type="transmembrane region" description="Helical" evidence="9">
    <location>
        <begin position="20"/>
        <end position="41"/>
    </location>
</feature>
<dbReference type="Pfam" id="PF01235">
    <property type="entry name" value="Na_Ala_symp"/>
    <property type="match status" value="1"/>
</dbReference>
<dbReference type="PRINTS" id="PR00175">
    <property type="entry name" value="NAALASMPORT"/>
</dbReference>
<evidence type="ECO:0000256" key="6">
    <source>
        <dbReference type="ARBA" id="ARBA00022847"/>
    </source>
</evidence>
<evidence type="ECO:0000256" key="8">
    <source>
        <dbReference type="ARBA" id="ARBA00023136"/>
    </source>
</evidence>
<feature type="transmembrane region" description="Helical" evidence="9">
    <location>
        <begin position="216"/>
        <end position="237"/>
    </location>
</feature>
<dbReference type="Proteomes" id="UP000198881">
    <property type="component" value="Unassembled WGS sequence"/>
</dbReference>
<dbReference type="PANTHER" id="PTHR30330:SF1">
    <property type="entry name" value="AMINO-ACID CARRIER PROTEIN ALST"/>
    <property type="match status" value="1"/>
</dbReference>
<reference evidence="10 11" key="1">
    <citation type="submission" date="2016-10" db="EMBL/GenBank/DDBJ databases">
        <authorList>
            <person name="de Groot N.N."/>
        </authorList>
    </citation>
    <scope>NUCLEOTIDE SEQUENCE [LARGE SCALE GENOMIC DNA]</scope>
    <source>
        <strain evidence="10 11">CGMCC 1.7054</strain>
    </source>
</reference>
<evidence type="ECO:0000256" key="9">
    <source>
        <dbReference type="RuleBase" id="RU363064"/>
    </source>
</evidence>
<protein>
    <submittedName>
        <fullName evidence="10">Alanine or glycine:cation symporter, AGCS family</fullName>
    </submittedName>
</protein>
<dbReference type="GO" id="GO:0005283">
    <property type="term" value="F:amino acid:sodium symporter activity"/>
    <property type="evidence" value="ECO:0007669"/>
    <property type="project" value="InterPro"/>
</dbReference>
<evidence type="ECO:0000256" key="3">
    <source>
        <dbReference type="ARBA" id="ARBA00022448"/>
    </source>
</evidence>
<dbReference type="Gene3D" id="1.20.1740.10">
    <property type="entry name" value="Amino acid/polyamine transporter I"/>
    <property type="match status" value="1"/>
</dbReference>
<feature type="transmembrane region" description="Helical" evidence="9">
    <location>
        <begin position="148"/>
        <end position="168"/>
    </location>
</feature>
<sequence>MQSFMDSLAEQILWVNDKYWYIVIALLVIAGVYFSARTFLVQVRFLPDMLRTITEKPGGHDADHGVSAFRAFTVSAASRVGTGNVAGVALAISIGGPGAVFWMWLLALMGGATAFVESSLAQLYKVRGKEGFVGGPAYYIKNGLRQPWLAAVFAVVITVTYGFVFNAVQSNSISDSVQANVGGSPTVAIITGAVIALLTGVVIFGGIRRLSSVTNVIVPVMATAYIVLALVVVFINITEVPAMIALIVGHALGFEQITGAAFGAALMQGMRRGLFSNEAGMGSVPNAAATASVSHPVKQGLTQSLGVYFDTIIVCSATAFIILLSNPSFGTDEVAGIALTQSALQEQVGAWAGPFLTTVIFFLAWSSILGNYYYGQANIEFLAGEAKARPWVLSYRVLVMLCVFGGALGSVSLIWNMADLFMGLMATINLIAIIPLGGLAVKLLQDYSRQRAAGQDPVFRASSLPEAKGVTIWRDGETTAMTQVPVRD</sequence>
<comment type="similarity">
    <text evidence="2 9">Belongs to the alanine or glycine:cation symporter (AGCS) (TC 2.A.25) family.</text>
</comment>
<evidence type="ECO:0000256" key="4">
    <source>
        <dbReference type="ARBA" id="ARBA00022475"/>
    </source>
</evidence>
<feature type="transmembrane region" description="Helical" evidence="9">
    <location>
        <begin position="351"/>
        <end position="374"/>
    </location>
</feature>
<dbReference type="PANTHER" id="PTHR30330">
    <property type="entry name" value="AGSS FAMILY TRANSPORTER, SODIUM-ALANINE"/>
    <property type="match status" value="1"/>
</dbReference>
<keyword evidence="8 9" id="KW-0472">Membrane</keyword>
<dbReference type="InterPro" id="IPR001463">
    <property type="entry name" value="Na/Ala_symport"/>
</dbReference>
<comment type="subcellular location">
    <subcellularLocation>
        <location evidence="1 9">Cell membrane</location>
        <topology evidence="1 9">Multi-pass membrane protein</topology>
    </subcellularLocation>
</comment>
<feature type="transmembrane region" description="Helical" evidence="9">
    <location>
        <begin position="421"/>
        <end position="441"/>
    </location>
</feature>
<dbReference type="NCBIfam" id="TIGR00835">
    <property type="entry name" value="agcS"/>
    <property type="match status" value="1"/>
</dbReference>
<feature type="transmembrane region" description="Helical" evidence="9">
    <location>
        <begin position="305"/>
        <end position="324"/>
    </location>
</feature>
<gene>
    <name evidence="10" type="ORF">SAMN04487966_103105</name>
</gene>
<keyword evidence="4 9" id="KW-1003">Cell membrane</keyword>
<dbReference type="AlphaFoldDB" id="A0A1I7MJ12"/>
<keyword evidence="3 9" id="KW-0813">Transport</keyword>
<evidence type="ECO:0000256" key="7">
    <source>
        <dbReference type="ARBA" id="ARBA00022989"/>
    </source>
</evidence>